<keyword evidence="2" id="KW-0201">Cytochrome c-type biogenesis</keyword>
<evidence type="ECO:0000256" key="3">
    <source>
        <dbReference type="ARBA" id="ARBA00023157"/>
    </source>
</evidence>
<keyword evidence="3" id="KW-1015">Disulfide bond</keyword>
<dbReference type="InterPro" id="IPR036249">
    <property type="entry name" value="Thioredoxin-like_sf"/>
</dbReference>
<evidence type="ECO:0000313" key="7">
    <source>
        <dbReference type="Proteomes" id="UP001176806"/>
    </source>
</evidence>
<proteinExistence type="predicted"/>
<evidence type="ECO:0000313" key="6">
    <source>
        <dbReference type="EMBL" id="MDO5974340.1"/>
    </source>
</evidence>
<evidence type="ECO:0000256" key="1">
    <source>
        <dbReference type="ARBA" id="ARBA00004196"/>
    </source>
</evidence>
<dbReference type="Pfam" id="PF13905">
    <property type="entry name" value="Thioredoxin_8"/>
    <property type="match status" value="1"/>
</dbReference>
<dbReference type="Proteomes" id="UP001176806">
    <property type="component" value="Unassembled WGS sequence"/>
</dbReference>
<dbReference type="InterPro" id="IPR012336">
    <property type="entry name" value="Thioredoxin-like_fold"/>
</dbReference>
<accession>A0ABT8WMF9</accession>
<evidence type="ECO:0000256" key="2">
    <source>
        <dbReference type="ARBA" id="ARBA00022748"/>
    </source>
</evidence>
<dbReference type="SUPFAM" id="SSF52833">
    <property type="entry name" value="Thioredoxin-like"/>
    <property type="match status" value="1"/>
</dbReference>
<evidence type="ECO:0000256" key="4">
    <source>
        <dbReference type="ARBA" id="ARBA00023284"/>
    </source>
</evidence>
<dbReference type="PANTHER" id="PTHR42852">
    <property type="entry name" value="THIOL:DISULFIDE INTERCHANGE PROTEIN DSBE"/>
    <property type="match status" value="1"/>
</dbReference>
<name>A0ABT8WMF9_9FLAO</name>
<dbReference type="PROSITE" id="PS51352">
    <property type="entry name" value="THIOREDOXIN_2"/>
    <property type="match status" value="1"/>
</dbReference>
<reference evidence="6" key="1">
    <citation type="submission" date="2023-07" db="EMBL/GenBank/DDBJ databases">
        <title>Two novel species in the genus Flavivirga.</title>
        <authorList>
            <person name="Kwon K."/>
        </authorList>
    </citation>
    <scope>NUCLEOTIDE SEQUENCE</scope>
    <source>
        <strain evidence="6">KACC 14158</strain>
    </source>
</reference>
<comment type="caution">
    <text evidence="6">The sequence shown here is derived from an EMBL/GenBank/DDBJ whole genome shotgun (WGS) entry which is preliminary data.</text>
</comment>
<organism evidence="6 7">
    <name type="scientific">Flavivirga jejuensis</name>
    <dbReference type="NCBI Taxonomy" id="870487"/>
    <lineage>
        <taxon>Bacteria</taxon>
        <taxon>Pseudomonadati</taxon>
        <taxon>Bacteroidota</taxon>
        <taxon>Flavobacteriia</taxon>
        <taxon>Flavobacteriales</taxon>
        <taxon>Flavobacteriaceae</taxon>
        <taxon>Flavivirga</taxon>
    </lineage>
</organism>
<dbReference type="Gene3D" id="3.40.30.10">
    <property type="entry name" value="Glutaredoxin"/>
    <property type="match status" value="1"/>
</dbReference>
<keyword evidence="4" id="KW-0676">Redox-active center</keyword>
<gene>
    <name evidence="6" type="ORF">Q4Q40_09110</name>
</gene>
<dbReference type="InterPro" id="IPR050553">
    <property type="entry name" value="Thioredoxin_ResA/DsbE_sf"/>
</dbReference>
<protein>
    <submittedName>
        <fullName evidence="6">TlpA disulfide reductase family protein</fullName>
    </submittedName>
</protein>
<dbReference type="CDD" id="cd02966">
    <property type="entry name" value="TlpA_like_family"/>
    <property type="match status" value="1"/>
</dbReference>
<keyword evidence="7" id="KW-1185">Reference proteome</keyword>
<dbReference type="InterPro" id="IPR013766">
    <property type="entry name" value="Thioredoxin_domain"/>
</dbReference>
<dbReference type="EMBL" id="JAUOEL010000003">
    <property type="protein sequence ID" value="MDO5974340.1"/>
    <property type="molecule type" value="Genomic_DNA"/>
</dbReference>
<evidence type="ECO:0000259" key="5">
    <source>
        <dbReference type="PROSITE" id="PS51352"/>
    </source>
</evidence>
<feature type="domain" description="Thioredoxin" evidence="5">
    <location>
        <begin position="556"/>
        <end position="710"/>
    </location>
</feature>
<sequence>MKKNIIINFFIGLLCTYTFAQKTIENPECRFSSIPGIITKIELLDTTTVLHFRLKRNQGSVSRISVPKSTYIKDTNGEDKLFITKAEGIKLNTWHPIPESGEVIYSLYFPKLNPKVKSIDFGEDKDRWTIYDIILNEEDLPIPKVLMGNWMLTDGSNQWDYGFYLKNAVVDGTVWKYKSVEVKGKKYIISLEKAGQLKTIYAKLGKNGLVNFAKSPKQYKVYSTKKVHNPNFKPINNDWYTEEDIKHGFTTYSGLIKGYTSSGKEKTGTVSVNNIFTGSQESYIVKIAEDGSFSVKIPVPCPTGIIVVLPSNIYSFVFVEPGKEIFHLIDGGNSKFMGDGAQVNSDLSSMQSIQYEFVRGIGEKSPEDYKKLCFDNGEKYSKKIDSINKGRFICNKALQLKKLEVELIPLIRIADYETRRWGFGKRNELIKDEKRKMLIKEFKVDASYYNYIPEDVLNNKMAVLSGFYDMLISGLKYSKVFRESDTKVFSVMLQTAEARQDNMAEFLKVPECFMLDVISCQGKTRNLLEFNPYSDTELKNIKETIKTPFLSNYLTFLNDKTKAEVEEKKTDGYTEYTDKTEDDEQFRAIFEKFKDKVVYVGFWRTYCGPCLTGMDRIKPLKEAMKNEDVVFLYIADQKSDEKVWKNLIADIDGEHLRVSTDEWNYLAAKFNISLFPHYALINKKGEIVNPRMKINHSNDELKAIFKTEIEK</sequence>
<comment type="subcellular location">
    <subcellularLocation>
        <location evidence="1">Cell envelope</location>
    </subcellularLocation>
</comment>
<dbReference type="PANTHER" id="PTHR42852:SF6">
    <property type="entry name" value="THIOL:DISULFIDE INTERCHANGE PROTEIN DSBE"/>
    <property type="match status" value="1"/>
</dbReference>
<dbReference type="RefSeq" id="WP_303301482.1">
    <property type="nucleotide sequence ID" value="NZ_BAABDA010000050.1"/>
</dbReference>